<dbReference type="EC" id="2.3.2.27" evidence="2"/>
<organism evidence="11 12">
    <name type="scientific">Cuscuta europaea</name>
    <name type="common">European dodder</name>
    <dbReference type="NCBI Taxonomy" id="41803"/>
    <lineage>
        <taxon>Eukaryota</taxon>
        <taxon>Viridiplantae</taxon>
        <taxon>Streptophyta</taxon>
        <taxon>Embryophyta</taxon>
        <taxon>Tracheophyta</taxon>
        <taxon>Spermatophyta</taxon>
        <taxon>Magnoliopsida</taxon>
        <taxon>eudicotyledons</taxon>
        <taxon>Gunneridae</taxon>
        <taxon>Pentapetalae</taxon>
        <taxon>asterids</taxon>
        <taxon>lamiids</taxon>
        <taxon>Solanales</taxon>
        <taxon>Convolvulaceae</taxon>
        <taxon>Cuscuteae</taxon>
        <taxon>Cuscuta</taxon>
        <taxon>Cuscuta subgen. Cuscuta</taxon>
    </lineage>
</organism>
<evidence type="ECO:0000256" key="4">
    <source>
        <dbReference type="ARBA" id="ARBA00022723"/>
    </source>
</evidence>
<evidence type="ECO:0000256" key="5">
    <source>
        <dbReference type="ARBA" id="ARBA00022771"/>
    </source>
</evidence>
<dbReference type="GO" id="GO:0061630">
    <property type="term" value="F:ubiquitin protein ligase activity"/>
    <property type="evidence" value="ECO:0007669"/>
    <property type="project" value="UniProtKB-EC"/>
</dbReference>
<dbReference type="PROSITE" id="PS50089">
    <property type="entry name" value="ZF_RING_2"/>
    <property type="match status" value="1"/>
</dbReference>
<keyword evidence="12" id="KW-1185">Reference proteome</keyword>
<gene>
    <name evidence="11" type="ORF">CEURO_LOCUS13495</name>
</gene>
<dbReference type="AlphaFoldDB" id="A0A9P0ZDV3"/>
<evidence type="ECO:0000256" key="3">
    <source>
        <dbReference type="ARBA" id="ARBA00022679"/>
    </source>
</evidence>
<evidence type="ECO:0000259" key="10">
    <source>
        <dbReference type="PROSITE" id="PS50089"/>
    </source>
</evidence>
<evidence type="ECO:0000256" key="1">
    <source>
        <dbReference type="ARBA" id="ARBA00000900"/>
    </source>
</evidence>
<dbReference type="OrthoDB" id="8062037at2759"/>
<keyword evidence="4" id="KW-0479">Metal-binding</keyword>
<dbReference type="PANTHER" id="PTHR46463:SF76">
    <property type="entry name" value="RING-TYPE DOMAIN-CONTAINING PROTEIN"/>
    <property type="match status" value="1"/>
</dbReference>
<dbReference type="Gene3D" id="3.30.40.10">
    <property type="entry name" value="Zinc/RING finger domain, C3HC4 (zinc finger)"/>
    <property type="match status" value="1"/>
</dbReference>
<evidence type="ECO:0000256" key="7">
    <source>
        <dbReference type="ARBA" id="ARBA00022833"/>
    </source>
</evidence>
<dbReference type="PANTHER" id="PTHR46463">
    <property type="entry name" value="ZINC FINGER, RING/FYVE/PHD-TYPE"/>
    <property type="match status" value="1"/>
</dbReference>
<evidence type="ECO:0000256" key="6">
    <source>
        <dbReference type="ARBA" id="ARBA00022786"/>
    </source>
</evidence>
<dbReference type="Proteomes" id="UP001152484">
    <property type="component" value="Unassembled WGS sequence"/>
</dbReference>
<feature type="compositionally biased region" description="Low complexity" evidence="9">
    <location>
        <begin position="43"/>
        <end position="55"/>
    </location>
</feature>
<keyword evidence="7" id="KW-0862">Zinc</keyword>
<accession>A0A9P0ZDV3</accession>
<feature type="domain" description="RING-type" evidence="10">
    <location>
        <begin position="104"/>
        <end position="145"/>
    </location>
</feature>
<evidence type="ECO:0000256" key="9">
    <source>
        <dbReference type="SAM" id="MobiDB-lite"/>
    </source>
</evidence>
<name>A0A9P0ZDV3_CUSEU</name>
<dbReference type="EMBL" id="CAMAPE010000035">
    <property type="protein sequence ID" value="CAH9096667.1"/>
    <property type="molecule type" value="Genomic_DNA"/>
</dbReference>
<feature type="region of interest" description="Disordered" evidence="9">
    <location>
        <begin position="27"/>
        <end position="59"/>
    </location>
</feature>
<evidence type="ECO:0000313" key="11">
    <source>
        <dbReference type="EMBL" id="CAH9096667.1"/>
    </source>
</evidence>
<comment type="catalytic activity">
    <reaction evidence="1">
        <text>S-ubiquitinyl-[E2 ubiquitin-conjugating enzyme]-L-cysteine + [acceptor protein]-L-lysine = [E2 ubiquitin-conjugating enzyme]-L-cysteine + N(6)-ubiquitinyl-[acceptor protein]-L-lysine.</text>
        <dbReference type="EC" id="2.3.2.27"/>
    </reaction>
</comment>
<keyword evidence="6" id="KW-0833">Ubl conjugation pathway</keyword>
<evidence type="ECO:0000256" key="8">
    <source>
        <dbReference type="PROSITE-ProRule" id="PRU00175"/>
    </source>
</evidence>
<sequence length="155" mass="17267">MGGCCCSARKNLLQGTHVFHYYSPSSEEHESLTSNDSAATGFTTDLDLDTSSPDTFHPPPRPIPFDALLGCPQPSDAIDSRKNELEHVKSSPLALSLDEEEDVCPTCLEEYSADNPRITAKCKHHFHLSCILEWRERSDTCPICNQEMICENEPL</sequence>
<keyword evidence="3" id="KW-0808">Transferase</keyword>
<comment type="caution">
    <text evidence="11">The sequence shown here is derived from an EMBL/GenBank/DDBJ whole genome shotgun (WGS) entry which is preliminary data.</text>
</comment>
<evidence type="ECO:0000256" key="2">
    <source>
        <dbReference type="ARBA" id="ARBA00012483"/>
    </source>
</evidence>
<dbReference type="SUPFAM" id="SSF57850">
    <property type="entry name" value="RING/U-box"/>
    <property type="match status" value="1"/>
</dbReference>
<dbReference type="Pfam" id="PF13639">
    <property type="entry name" value="zf-RING_2"/>
    <property type="match status" value="1"/>
</dbReference>
<keyword evidence="5 8" id="KW-0863">Zinc-finger</keyword>
<dbReference type="InterPro" id="IPR001841">
    <property type="entry name" value="Znf_RING"/>
</dbReference>
<dbReference type="SMART" id="SM00184">
    <property type="entry name" value="RING"/>
    <property type="match status" value="1"/>
</dbReference>
<evidence type="ECO:0000313" key="12">
    <source>
        <dbReference type="Proteomes" id="UP001152484"/>
    </source>
</evidence>
<feature type="compositionally biased region" description="Polar residues" evidence="9">
    <location>
        <begin position="32"/>
        <end position="42"/>
    </location>
</feature>
<dbReference type="GO" id="GO:0008270">
    <property type="term" value="F:zinc ion binding"/>
    <property type="evidence" value="ECO:0007669"/>
    <property type="project" value="UniProtKB-KW"/>
</dbReference>
<dbReference type="GO" id="GO:0005829">
    <property type="term" value="C:cytosol"/>
    <property type="evidence" value="ECO:0007669"/>
    <property type="project" value="TreeGrafter"/>
</dbReference>
<reference evidence="11" key="1">
    <citation type="submission" date="2022-07" db="EMBL/GenBank/DDBJ databases">
        <authorList>
            <person name="Macas J."/>
            <person name="Novak P."/>
            <person name="Neumann P."/>
        </authorList>
    </citation>
    <scope>NUCLEOTIDE SEQUENCE</scope>
</reference>
<protein>
    <recommendedName>
        <fullName evidence="2">RING-type E3 ubiquitin transferase</fullName>
        <ecNumber evidence="2">2.3.2.27</ecNumber>
    </recommendedName>
</protein>
<proteinExistence type="predicted"/>
<dbReference type="InterPro" id="IPR013083">
    <property type="entry name" value="Znf_RING/FYVE/PHD"/>
</dbReference>